<dbReference type="AlphaFoldDB" id="A0A5C7W421"/>
<proteinExistence type="predicted"/>
<comment type="caution">
    <text evidence="1">The sequence shown here is derived from an EMBL/GenBank/DDBJ whole genome shotgun (WGS) entry which is preliminary data.</text>
</comment>
<evidence type="ECO:0000313" key="2">
    <source>
        <dbReference type="Proteomes" id="UP000321110"/>
    </source>
</evidence>
<name>A0A5C7W421_AQUAC</name>
<organism evidence="1 2">
    <name type="scientific">Aquipseudomonas alcaligenes</name>
    <name type="common">Pseudomonas alcaligenes</name>
    <dbReference type="NCBI Taxonomy" id="43263"/>
    <lineage>
        <taxon>Bacteria</taxon>
        <taxon>Pseudomonadati</taxon>
        <taxon>Pseudomonadota</taxon>
        <taxon>Gammaproteobacteria</taxon>
        <taxon>Pseudomonadales</taxon>
        <taxon>Pseudomonadaceae</taxon>
        <taxon>Aquipseudomonas</taxon>
    </lineage>
</organism>
<sequence>MFYQCQPMPAHDKARSNVPGAFSEAFPVLQSVPVKHWAEYDLQLGDGKLTHVIDIDDQRLSSGQFYLTVGAMEGNLDDMISVCAEVGKDEVAGFEGVPSLLVNFDADAQAFRLFKVADKIYLQPESGVSVETAGDQSGSCIVFS</sequence>
<protein>
    <submittedName>
        <fullName evidence="1">Uncharacterized protein</fullName>
    </submittedName>
</protein>
<evidence type="ECO:0000313" key="1">
    <source>
        <dbReference type="EMBL" id="TXI31753.1"/>
    </source>
</evidence>
<gene>
    <name evidence="1" type="ORF">E6Q69_10520</name>
</gene>
<reference evidence="1 2" key="1">
    <citation type="submission" date="2018-09" db="EMBL/GenBank/DDBJ databases">
        <title>Metagenome Assembled Genomes from an Advanced Water Purification Facility.</title>
        <authorList>
            <person name="Stamps B.W."/>
            <person name="Spear J.R."/>
        </authorList>
    </citation>
    <scope>NUCLEOTIDE SEQUENCE [LARGE SCALE GENOMIC DNA]</scope>
    <source>
        <strain evidence="1">Bin_52_1</strain>
    </source>
</reference>
<accession>A0A5C7W421</accession>
<dbReference type="Proteomes" id="UP000321110">
    <property type="component" value="Unassembled WGS sequence"/>
</dbReference>
<dbReference type="EMBL" id="SSFO01000176">
    <property type="protein sequence ID" value="TXI31753.1"/>
    <property type="molecule type" value="Genomic_DNA"/>
</dbReference>